<proteinExistence type="predicted"/>
<gene>
    <name evidence="1" type="ORF">HMPREF0179_02057</name>
</gene>
<dbReference type="RefSeq" id="WP_005027846.1">
    <property type="nucleotide sequence ID" value="NZ_KE150238.1"/>
</dbReference>
<evidence type="ECO:0000313" key="2">
    <source>
        <dbReference type="Proteomes" id="UP000006034"/>
    </source>
</evidence>
<reference evidence="1 2" key="1">
    <citation type="submission" date="2010-10" db="EMBL/GenBank/DDBJ databases">
        <authorList>
            <consortium name="The Broad Institute Genome Sequencing Platform"/>
            <person name="Ward D."/>
            <person name="Earl A."/>
            <person name="Feldgarden M."/>
            <person name="Young S.K."/>
            <person name="Gargeya S."/>
            <person name="Zeng Q."/>
            <person name="Alvarado L."/>
            <person name="Berlin A."/>
            <person name="Bochicchio J."/>
            <person name="Chapman S.B."/>
            <person name="Chen Z."/>
            <person name="Freedman E."/>
            <person name="Gellesch M."/>
            <person name="Goldberg J."/>
            <person name="Griggs A."/>
            <person name="Gujja S."/>
            <person name="Heilman E."/>
            <person name="Heiman D."/>
            <person name="Howarth C."/>
            <person name="Mehta T."/>
            <person name="Neiman D."/>
            <person name="Pearson M."/>
            <person name="Roberts A."/>
            <person name="Saif S."/>
            <person name="Shea T."/>
            <person name="Shenoy N."/>
            <person name="Sisk P."/>
            <person name="Stolte C."/>
            <person name="Sykes S."/>
            <person name="White J."/>
            <person name="Yandava C."/>
            <person name="Allen-Vercoe E."/>
            <person name="Sibley C."/>
            <person name="Ambrose C.E."/>
            <person name="Strauss J."/>
            <person name="Daigneault M."/>
            <person name="Haas B."/>
            <person name="Nusbaum C."/>
            <person name="Birren B."/>
        </authorList>
    </citation>
    <scope>NUCLEOTIDE SEQUENCE [LARGE SCALE GENOMIC DNA]</scope>
    <source>
        <strain evidence="1 2">3_1_6</strain>
    </source>
</reference>
<dbReference type="AlphaFoldDB" id="E5Y793"/>
<accession>E5Y793</accession>
<reference evidence="1 2" key="2">
    <citation type="submission" date="2013-04" db="EMBL/GenBank/DDBJ databases">
        <title>The Genome Sequence of Bilophila wadsworthia 3_1_6.</title>
        <authorList>
            <consortium name="The Broad Institute Genomics Platform"/>
            <person name="Earl A."/>
            <person name="Ward D."/>
            <person name="Feldgarden M."/>
            <person name="Gevers D."/>
            <person name="Sibley C."/>
            <person name="Strauss J."/>
            <person name="Allen-Vercoe E."/>
            <person name="Walker B."/>
            <person name="Young S."/>
            <person name="Zeng Q."/>
            <person name="Gargeya S."/>
            <person name="Fitzgerald M."/>
            <person name="Haas B."/>
            <person name="Abouelleil A."/>
            <person name="Allen A.W."/>
            <person name="Alvarado L."/>
            <person name="Arachchi H.M."/>
            <person name="Berlin A.M."/>
            <person name="Chapman S.B."/>
            <person name="Gainer-Dewar J."/>
            <person name="Goldberg J."/>
            <person name="Griggs A."/>
            <person name="Gujja S."/>
            <person name="Hansen M."/>
            <person name="Howarth C."/>
            <person name="Imamovic A."/>
            <person name="Ireland A."/>
            <person name="Larimer J."/>
            <person name="McCowan C."/>
            <person name="Murphy C."/>
            <person name="Pearson M."/>
            <person name="Poon T.W."/>
            <person name="Priest M."/>
            <person name="Roberts A."/>
            <person name="Saif S."/>
            <person name="Shea T."/>
            <person name="Sisk P."/>
            <person name="Sykes S."/>
            <person name="Wortman J."/>
            <person name="Nusbaum C."/>
            <person name="Birren B."/>
        </authorList>
    </citation>
    <scope>NUCLEOTIDE SEQUENCE [LARGE SCALE GENOMIC DNA]</scope>
    <source>
        <strain evidence="1 2">3_1_6</strain>
    </source>
</reference>
<dbReference type="Proteomes" id="UP000006034">
    <property type="component" value="Unassembled WGS sequence"/>
</dbReference>
<dbReference type="EMBL" id="ADCP02000001">
    <property type="protein sequence ID" value="EFV44167.1"/>
    <property type="molecule type" value="Genomic_DNA"/>
</dbReference>
<organism evidence="1 2">
    <name type="scientific">Bilophila wadsworthia (strain 3_1_6)</name>
    <dbReference type="NCBI Taxonomy" id="563192"/>
    <lineage>
        <taxon>Bacteria</taxon>
        <taxon>Pseudomonadati</taxon>
        <taxon>Thermodesulfobacteriota</taxon>
        <taxon>Desulfovibrionia</taxon>
        <taxon>Desulfovibrionales</taxon>
        <taxon>Desulfovibrionaceae</taxon>
        <taxon>Bilophila</taxon>
    </lineage>
</organism>
<dbReference type="OrthoDB" id="5453322at2"/>
<dbReference type="HOGENOM" id="CLU_104540_0_0_7"/>
<comment type="caution">
    <text evidence="1">The sequence shown here is derived from an EMBL/GenBank/DDBJ whole genome shotgun (WGS) entry which is preliminary data.</text>
</comment>
<protein>
    <submittedName>
        <fullName evidence="1">Uncharacterized protein</fullName>
    </submittedName>
</protein>
<keyword evidence="2" id="KW-1185">Reference proteome</keyword>
<dbReference type="GeneID" id="78085198"/>
<name>E5Y793_BILW3</name>
<evidence type="ECO:0000313" key="1">
    <source>
        <dbReference type="EMBL" id="EFV44167.1"/>
    </source>
</evidence>
<dbReference type="STRING" id="563192.HMPREF0179_02057"/>
<dbReference type="eggNOG" id="ENOG5033ZB6">
    <property type="taxonomic scope" value="Bacteria"/>
</dbReference>
<sequence>MTAFTTEKIDVEPWFDMELFMGVSQETRLGGDVMDRFMTLWKNWLPHLTVKGIDTGKIKYLLVALDESVEQDVDKAWEGSPSNAFLYNALAQTMCMAAVHAVIPEVQDAGCAPAPKPTATLREALEAEGIPYSNDKDPILSRRYAVVTHYPFKGGCEICVLQSNCPKGQGQMEATSVVLPGYEHPQQM</sequence>